<protein>
    <submittedName>
        <fullName evidence="3">KLTH0D09240p</fullName>
    </submittedName>
</protein>
<evidence type="ECO:0000256" key="1">
    <source>
        <dbReference type="ARBA" id="ARBA00001968"/>
    </source>
</evidence>
<dbReference type="SUPFAM" id="SSF52972">
    <property type="entry name" value="ITPase-like"/>
    <property type="match status" value="1"/>
</dbReference>
<organism evidence="3 4">
    <name type="scientific">Lachancea thermotolerans (strain ATCC 56472 / CBS 6340 / NRRL Y-8284)</name>
    <name type="common">Yeast</name>
    <name type="synonym">Kluyveromyces thermotolerans</name>
    <dbReference type="NCBI Taxonomy" id="559295"/>
    <lineage>
        <taxon>Eukaryota</taxon>
        <taxon>Fungi</taxon>
        <taxon>Dikarya</taxon>
        <taxon>Ascomycota</taxon>
        <taxon>Saccharomycotina</taxon>
        <taxon>Saccharomycetes</taxon>
        <taxon>Saccharomycetales</taxon>
        <taxon>Saccharomycetaceae</taxon>
        <taxon>Lachancea</taxon>
    </lineage>
</organism>
<accession>C5DGY3</accession>
<dbReference type="InterPro" id="IPR029001">
    <property type="entry name" value="ITPase-like_fam"/>
</dbReference>
<evidence type="ECO:0000313" key="3">
    <source>
        <dbReference type="EMBL" id="CAR22675.1"/>
    </source>
</evidence>
<comment type="cofactor">
    <cofactor evidence="1">
        <name>a divalent metal cation</name>
        <dbReference type="ChEBI" id="CHEBI:60240"/>
    </cofactor>
</comment>
<dbReference type="NCBIfam" id="TIGR00172">
    <property type="entry name" value="maf"/>
    <property type="match status" value="1"/>
</dbReference>
<dbReference type="InParanoid" id="C5DGY3"/>
<dbReference type="PANTHER" id="PTHR43213:SF5">
    <property type="entry name" value="BIFUNCTIONAL DTTP_UTP PYROPHOSPHATASE_METHYLTRANSFERASE PROTEIN-RELATED"/>
    <property type="match status" value="1"/>
</dbReference>
<dbReference type="KEGG" id="lth:KLTH0D09240g"/>
<dbReference type="OrthoDB" id="10267058at2759"/>
<dbReference type="GeneID" id="8295350"/>
<sequence length="251" mass="28375">MTLSMTFLSRFRSLRKIPLRCSLHQRCSMMSRVIKEISEKFEIVLASSSPRRYEIVTQVMGFADVKLMKPSFAEDHDKSLYAGNPTGYVHDTSKSKALGIIEDLKHTEETHASKPKLVICADTVVIDSDENIHEKPQRPELQLGNLLRFRESDGPVKVITSVTLIKWESPQDFTFTQFEEVSEVHFDSDFPLPILYDYVDSGDALDVAGGFKVQSFGGAMIKKINGDFFNVVGLPLNKTFKELYKAAFPLE</sequence>
<dbReference type="eggNOG" id="KOG1509">
    <property type="taxonomic scope" value="Eukaryota"/>
</dbReference>
<name>C5DGY3_LACTC</name>
<dbReference type="AlphaFoldDB" id="C5DGY3"/>
<dbReference type="InterPro" id="IPR003697">
    <property type="entry name" value="Maf-like"/>
</dbReference>
<dbReference type="Gene3D" id="3.90.950.10">
    <property type="match status" value="1"/>
</dbReference>
<dbReference type="STRING" id="559295.C5DGY3"/>
<dbReference type="Proteomes" id="UP000002036">
    <property type="component" value="Chromosome D"/>
</dbReference>
<keyword evidence="2" id="KW-0378">Hydrolase</keyword>
<evidence type="ECO:0000313" key="4">
    <source>
        <dbReference type="Proteomes" id="UP000002036"/>
    </source>
</evidence>
<dbReference type="HAMAP" id="MF_00528">
    <property type="entry name" value="Maf"/>
    <property type="match status" value="1"/>
</dbReference>
<reference evidence="3 4" key="1">
    <citation type="journal article" date="2009" name="Genome Res.">
        <title>Comparative genomics of protoploid Saccharomycetaceae.</title>
        <authorList>
            <consortium name="The Genolevures Consortium"/>
            <person name="Souciet J.-L."/>
            <person name="Dujon B."/>
            <person name="Gaillardin C."/>
            <person name="Johnston M."/>
            <person name="Baret P.V."/>
            <person name="Cliften P."/>
            <person name="Sherman D.J."/>
            <person name="Weissenbach J."/>
            <person name="Westhof E."/>
            <person name="Wincker P."/>
            <person name="Jubin C."/>
            <person name="Poulain J."/>
            <person name="Barbe V."/>
            <person name="Segurens B."/>
            <person name="Artiguenave F."/>
            <person name="Anthouard V."/>
            <person name="Vacherie B."/>
            <person name="Val M.-E."/>
            <person name="Fulton R.S."/>
            <person name="Minx P."/>
            <person name="Wilson R."/>
            <person name="Durrens P."/>
            <person name="Jean G."/>
            <person name="Marck C."/>
            <person name="Martin T."/>
            <person name="Nikolski M."/>
            <person name="Rolland T."/>
            <person name="Seret M.-L."/>
            <person name="Casaregola S."/>
            <person name="Despons L."/>
            <person name="Fairhead C."/>
            <person name="Fischer G."/>
            <person name="Lafontaine I."/>
            <person name="Leh V."/>
            <person name="Lemaire M."/>
            <person name="de Montigny J."/>
            <person name="Neuveglise C."/>
            <person name="Thierry A."/>
            <person name="Blanc-Lenfle I."/>
            <person name="Bleykasten C."/>
            <person name="Diffels J."/>
            <person name="Fritsch E."/>
            <person name="Frangeul L."/>
            <person name="Goeffon A."/>
            <person name="Jauniaux N."/>
            <person name="Kachouri-Lafond R."/>
            <person name="Payen C."/>
            <person name="Potier S."/>
            <person name="Pribylova L."/>
            <person name="Ozanne C."/>
            <person name="Richard G.-F."/>
            <person name="Sacerdot C."/>
            <person name="Straub M.-L."/>
            <person name="Talla E."/>
        </authorList>
    </citation>
    <scope>NUCLEOTIDE SEQUENCE [LARGE SCALE GENOMIC DNA]</scope>
    <source>
        <strain evidence="4">ATCC 56472 / CBS 6340 / NRRL Y-8284</strain>
    </source>
</reference>
<dbReference type="FunCoup" id="C5DGY3">
    <property type="interactions" value="135"/>
</dbReference>
<keyword evidence="4" id="KW-1185">Reference proteome</keyword>
<dbReference type="Pfam" id="PF02545">
    <property type="entry name" value="Maf"/>
    <property type="match status" value="1"/>
</dbReference>
<dbReference type="HOGENOM" id="CLU_040416_0_2_1"/>
<dbReference type="PANTHER" id="PTHR43213">
    <property type="entry name" value="BIFUNCTIONAL DTTP/UTP PYROPHOSPHATASE/METHYLTRANSFERASE PROTEIN-RELATED"/>
    <property type="match status" value="1"/>
</dbReference>
<gene>
    <name evidence="3" type="ordered locus">KLTH0D09240g</name>
</gene>
<dbReference type="GO" id="GO:0047429">
    <property type="term" value="F:nucleoside triphosphate diphosphatase activity"/>
    <property type="evidence" value="ECO:0007669"/>
    <property type="project" value="InterPro"/>
</dbReference>
<evidence type="ECO:0000256" key="2">
    <source>
        <dbReference type="ARBA" id="ARBA00022801"/>
    </source>
</evidence>
<dbReference type="OMA" id="VIGCDSV"/>
<dbReference type="EMBL" id="CU928168">
    <property type="protein sequence ID" value="CAR22675.1"/>
    <property type="molecule type" value="Genomic_DNA"/>
</dbReference>
<dbReference type="RefSeq" id="XP_002553113.1">
    <property type="nucleotide sequence ID" value="XM_002553067.1"/>
</dbReference>
<proteinExistence type="inferred from homology"/>